<dbReference type="InterPro" id="IPR045340">
    <property type="entry name" value="DUF6533"/>
</dbReference>
<name>A0A165Q2W4_9APHY</name>
<sequence length="109" mass="12088">MSSISAGEAEAIVSGTRIVSLKNRLATVIITVLLYDHALTFGSEVELFWCRGPLVARACLFSLRLSSLGYLVAMILNIFSEQLNMLVKSCVALRNVYMSFWTFGMFVTL</sequence>
<feature type="domain" description="DUF6533" evidence="1">
    <location>
        <begin position="27"/>
        <end position="67"/>
    </location>
</feature>
<reference evidence="2 3" key="1">
    <citation type="journal article" date="2016" name="Mol. Biol. Evol.">
        <title>Comparative Genomics of Early-Diverging Mushroom-Forming Fungi Provides Insights into the Origins of Lignocellulose Decay Capabilities.</title>
        <authorList>
            <person name="Nagy L.G."/>
            <person name="Riley R."/>
            <person name="Tritt A."/>
            <person name="Adam C."/>
            <person name="Daum C."/>
            <person name="Floudas D."/>
            <person name="Sun H."/>
            <person name="Yadav J.S."/>
            <person name="Pangilinan J."/>
            <person name="Larsson K.H."/>
            <person name="Matsuura K."/>
            <person name="Barry K."/>
            <person name="Labutti K."/>
            <person name="Kuo R."/>
            <person name="Ohm R.A."/>
            <person name="Bhattacharya S.S."/>
            <person name="Shirouzu T."/>
            <person name="Yoshinaga Y."/>
            <person name="Martin F.M."/>
            <person name="Grigoriev I.V."/>
            <person name="Hibbett D.S."/>
        </authorList>
    </citation>
    <scope>NUCLEOTIDE SEQUENCE [LARGE SCALE GENOMIC DNA]</scope>
    <source>
        <strain evidence="2 3">L-15889</strain>
    </source>
</reference>
<proteinExistence type="predicted"/>
<organism evidence="2 3">
    <name type="scientific">Daedalea quercina L-15889</name>
    <dbReference type="NCBI Taxonomy" id="1314783"/>
    <lineage>
        <taxon>Eukaryota</taxon>
        <taxon>Fungi</taxon>
        <taxon>Dikarya</taxon>
        <taxon>Basidiomycota</taxon>
        <taxon>Agaricomycotina</taxon>
        <taxon>Agaricomycetes</taxon>
        <taxon>Polyporales</taxon>
        <taxon>Fomitopsis</taxon>
    </lineage>
</organism>
<protein>
    <recommendedName>
        <fullName evidence="1">DUF6533 domain-containing protein</fullName>
    </recommendedName>
</protein>
<dbReference type="Proteomes" id="UP000076727">
    <property type="component" value="Unassembled WGS sequence"/>
</dbReference>
<evidence type="ECO:0000313" key="3">
    <source>
        <dbReference type="Proteomes" id="UP000076727"/>
    </source>
</evidence>
<dbReference type="AlphaFoldDB" id="A0A165Q2W4"/>
<keyword evidence="3" id="KW-1185">Reference proteome</keyword>
<accession>A0A165Q2W4</accession>
<evidence type="ECO:0000313" key="2">
    <source>
        <dbReference type="EMBL" id="KZT68939.1"/>
    </source>
</evidence>
<dbReference type="EMBL" id="KV429062">
    <property type="protein sequence ID" value="KZT68939.1"/>
    <property type="molecule type" value="Genomic_DNA"/>
</dbReference>
<gene>
    <name evidence="2" type="ORF">DAEQUDRAFT_307132</name>
</gene>
<dbReference type="Pfam" id="PF20151">
    <property type="entry name" value="DUF6533"/>
    <property type="match status" value="1"/>
</dbReference>
<evidence type="ECO:0000259" key="1">
    <source>
        <dbReference type="Pfam" id="PF20151"/>
    </source>
</evidence>
<dbReference type="OrthoDB" id="2689151at2759"/>